<dbReference type="VEuPathDB" id="FungiDB:LCOR_07914.1"/>
<organism evidence="2 3">
    <name type="scientific">Lichtheimia corymbifera JMRC:FSU:9682</name>
    <dbReference type="NCBI Taxonomy" id="1263082"/>
    <lineage>
        <taxon>Eukaryota</taxon>
        <taxon>Fungi</taxon>
        <taxon>Fungi incertae sedis</taxon>
        <taxon>Mucoromycota</taxon>
        <taxon>Mucoromycotina</taxon>
        <taxon>Mucoromycetes</taxon>
        <taxon>Mucorales</taxon>
        <taxon>Lichtheimiaceae</taxon>
        <taxon>Lichtheimia</taxon>
    </lineage>
</organism>
<dbReference type="STRING" id="1263082.A0A068S4Z3"/>
<dbReference type="InterPro" id="IPR043131">
    <property type="entry name" value="BCAT-like_N"/>
</dbReference>
<proteinExistence type="inferred from homology"/>
<gene>
    <name evidence="2" type="ORF">LCOR_07914.1</name>
</gene>
<dbReference type="InterPro" id="IPR050571">
    <property type="entry name" value="Class-IV_PLP-Dep_Aminotrnsfr"/>
</dbReference>
<dbReference type="InterPro" id="IPR036038">
    <property type="entry name" value="Aminotransferase-like"/>
</dbReference>
<dbReference type="Proteomes" id="UP000027586">
    <property type="component" value="Unassembled WGS sequence"/>
</dbReference>
<protein>
    <recommendedName>
        <fullName evidence="4">Aminodeoxychorismate lyase</fullName>
    </recommendedName>
</protein>
<evidence type="ECO:0000313" key="2">
    <source>
        <dbReference type="EMBL" id="CDH56912.1"/>
    </source>
</evidence>
<dbReference type="PANTHER" id="PTHR42743:SF11">
    <property type="entry name" value="AMINODEOXYCHORISMATE LYASE"/>
    <property type="match status" value="1"/>
</dbReference>
<dbReference type="InterPro" id="IPR001544">
    <property type="entry name" value="Aminotrans_IV"/>
</dbReference>
<dbReference type="AlphaFoldDB" id="A0A068S4Z3"/>
<dbReference type="Gene3D" id="3.20.10.10">
    <property type="entry name" value="D-amino Acid Aminotransferase, subunit A, domain 2"/>
    <property type="match status" value="1"/>
</dbReference>
<evidence type="ECO:0000256" key="1">
    <source>
        <dbReference type="ARBA" id="ARBA00009320"/>
    </source>
</evidence>
<dbReference type="Pfam" id="PF01063">
    <property type="entry name" value="Aminotran_4"/>
    <property type="match status" value="1"/>
</dbReference>
<accession>A0A068S4Z3</accession>
<dbReference type="GO" id="GO:0046394">
    <property type="term" value="P:carboxylic acid biosynthetic process"/>
    <property type="evidence" value="ECO:0007669"/>
    <property type="project" value="UniProtKB-ARBA"/>
</dbReference>
<dbReference type="GO" id="GO:0003824">
    <property type="term" value="F:catalytic activity"/>
    <property type="evidence" value="ECO:0007669"/>
    <property type="project" value="InterPro"/>
</dbReference>
<keyword evidence="3" id="KW-1185">Reference proteome</keyword>
<dbReference type="InterPro" id="IPR043132">
    <property type="entry name" value="BCAT-like_C"/>
</dbReference>
<dbReference type="SUPFAM" id="SSF56752">
    <property type="entry name" value="D-aminoacid aminotransferase-like PLP-dependent enzymes"/>
    <property type="match status" value="1"/>
</dbReference>
<reference evidence="2" key="1">
    <citation type="submission" date="2013-08" db="EMBL/GenBank/DDBJ databases">
        <title>Gene expansion shapes genome architecture in the human pathogen Lichtheimia corymbifera: an evolutionary genomics analysis in the ancient terrestrial Mucorales (Mucoromycotina).</title>
        <authorList>
            <person name="Schwartze V.U."/>
            <person name="Winter S."/>
            <person name="Shelest E."/>
            <person name="Marcet-Houben M."/>
            <person name="Horn F."/>
            <person name="Wehner S."/>
            <person name="Hoffmann K."/>
            <person name="Riege K."/>
            <person name="Sammeth M."/>
            <person name="Nowrousian M."/>
            <person name="Valiante V."/>
            <person name="Linde J."/>
            <person name="Jacobsen I.D."/>
            <person name="Marz M."/>
            <person name="Brakhage A.A."/>
            <person name="Gabaldon T."/>
            <person name="Bocker S."/>
            <person name="Voigt K."/>
        </authorList>
    </citation>
    <scope>NUCLEOTIDE SEQUENCE [LARGE SCALE GENOMIC DNA]</scope>
    <source>
        <strain evidence="2">FSU 9682</strain>
    </source>
</reference>
<comment type="caution">
    <text evidence="2">The sequence shown here is derived from an EMBL/GenBank/DDBJ whole genome shotgun (WGS) entry which is preliminary data.</text>
</comment>
<sequence length="244" mass="27331">MTNFALLETILYTPTQGFYLLDLHIRRLLHSATDFHGRDPSLFTTIPSPDAIQEFLQDRVPNDDTFKRVRLLLDEKLHVEYTVLDPSAAQAPATLVDVIAQEPALKVVLDSQPLACSTTDPFLRNKTTQRDAYNEARQRVGCGTEKGPFDVILWNKDRQVTESSIANIAVHSLGENGQHVWRTPSVECGLLPGVFREALLASGELVEDIITVDELMQAQKNGQPIVCFNSVRKLYRVQVMDASE</sequence>
<dbReference type="Gene3D" id="3.30.470.10">
    <property type="match status" value="1"/>
</dbReference>
<dbReference type="OrthoDB" id="64220at2759"/>
<evidence type="ECO:0000313" key="3">
    <source>
        <dbReference type="Proteomes" id="UP000027586"/>
    </source>
</evidence>
<comment type="similarity">
    <text evidence="1">Belongs to the class-IV pyridoxal-phosphate-dependent aminotransferase family.</text>
</comment>
<evidence type="ECO:0008006" key="4">
    <source>
        <dbReference type="Google" id="ProtNLM"/>
    </source>
</evidence>
<dbReference type="PANTHER" id="PTHR42743">
    <property type="entry name" value="AMINO-ACID AMINOTRANSFERASE"/>
    <property type="match status" value="1"/>
</dbReference>
<dbReference type="EMBL" id="CBTN010000042">
    <property type="protein sequence ID" value="CDH56912.1"/>
    <property type="molecule type" value="Genomic_DNA"/>
</dbReference>
<name>A0A068S4Z3_9FUNG</name>